<accession>A0A1F5X006</accession>
<comment type="caution">
    <text evidence="2">The sequence shown here is derived from an EMBL/GenBank/DDBJ whole genome shotgun (WGS) entry which is preliminary data.</text>
</comment>
<feature type="domain" description="Restriction endonuclease type II NgoFVII C-terminal B3-like DNA-binding" evidence="1">
    <location>
        <begin position="243"/>
        <end position="354"/>
    </location>
</feature>
<dbReference type="InterPro" id="IPR048923">
    <property type="entry name" value="RE_NgoFVII_C"/>
</dbReference>
<evidence type="ECO:0000313" key="3">
    <source>
        <dbReference type="Proteomes" id="UP000178114"/>
    </source>
</evidence>
<keyword evidence="2" id="KW-0255">Endonuclease</keyword>
<evidence type="ECO:0000259" key="1">
    <source>
        <dbReference type="Pfam" id="PF20731"/>
    </source>
</evidence>
<protein>
    <submittedName>
        <fullName evidence="2">NgoFVII family restriction endonuclease</fullName>
    </submittedName>
</protein>
<gene>
    <name evidence="2" type="ORF">A2930_02045</name>
</gene>
<reference evidence="2 3" key="1">
    <citation type="journal article" date="2016" name="Nat. Commun.">
        <title>Thousands of microbial genomes shed light on interconnected biogeochemical processes in an aquifer system.</title>
        <authorList>
            <person name="Anantharaman K."/>
            <person name="Brown C.T."/>
            <person name="Hug L.A."/>
            <person name="Sharon I."/>
            <person name="Castelle C.J."/>
            <person name="Probst A.J."/>
            <person name="Thomas B.C."/>
            <person name="Singh A."/>
            <person name="Wilkins M.J."/>
            <person name="Karaoz U."/>
            <person name="Brodie E.L."/>
            <person name="Williams K.H."/>
            <person name="Hubbard S.S."/>
            <person name="Banfield J.F."/>
        </authorList>
    </citation>
    <scope>NUCLEOTIDE SEQUENCE [LARGE SCALE GENOMIC DNA]</scope>
</reference>
<dbReference type="Pfam" id="PF20731">
    <property type="entry name" value="RE_NgoFVII_C"/>
    <property type="match status" value="1"/>
</dbReference>
<name>A0A1F5X006_9BACT</name>
<dbReference type="Proteomes" id="UP000178114">
    <property type="component" value="Unassembled WGS sequence"/>
</dbReference>
<keyword evidence="2" id="KW-0378">Hydrolase</keyword>
<dbReference type="GO" id="GO:0004519">
    <property type="term" value="F:endonuclease activity"/>
    <property type="evidence" value="ECO:0007669"/>
    <property type="project" value="UniProtKB-KW"/>
</dbReference>
<keyword evidence="2" id="KW-0540">Nuclease</keyword>
<dbReference type="EMBL" id="MFID01000014">
    <property type="protein sequence ID" value="OGF81224.1"/>
    <property type="molecule type" value="Genomic_DNA"/>
</dbReference>
<evidence type="ECO:0000313" key="2">
    <source>
        <dbReference type="EMBL" id="OGF81224.1"/>
    </source>
</evidence>
<proteinExistence type="predicted"/>
<organism evidence="2 3">
    <name type="scientific">Candidatus Giovannonibacteria bacterium RIFCSPLOWO2_01_FULL_45_34</name>
    <dbReference type="NCBI Taxonomy" id="1798351"/>
    <lineage>
        <taxon>Bacteria</taxon>
        <taxon>Candidatus Giovannoniibacteriota</taxon>
    </lineage>
</organism>
<sequence>MFIEKQTQKRISYYERLLKALGSISGLFSDSPEPYLASRATENLFCKAFDAKNLSRSDASADASKDNIGIGIKTFLEKNGQTMQKIAEFNSEHNMFSALSPEKKIRKIAKLRNERIDATKRIYKLDELIYHCLTRKAGKILVYETPADLIQIKKIKGLKVAARGSSIQFRDSLAEYNFSVSKSTLFKRFITPRKVIMEIPVRILSDPFDELEKLISSGLIFAPIKVQPHVFLPLYSKKKGIKQVPEKSGLNQWNASGRPRDPNEIYIPIPAWIHRKFPTFFPKRDKVFELTLPDRNMMSAKVCQDNSKALMSNPNSALGKWLLRDILNLKDRELLTYEKLEEIGLDTVVIYKIDGGHYDIDFSRIGSYEGFEVENGENGKAETEALQGQDDE</sequence>
<dbReference type="STRING" id="1798351.A2930_02045"/>
<dbReference type="AlphaFoldDB" id="A0A1F5X006"/>